<organism evidence="2 3">
    <name type="scientific">Streptomyces similanensis</name>
    <dbReference type="NCBI Taxonomy" id="1274988"/>
    <lineage>
        <taxon>Bacteria</taxon>
        <taxon>Bacillati</taxon>
        <taxon>Actinomycetota</taxon>
        <taxon>Actinomycetes</taxon>
        <taxon>Kitasatosporales</taxon>
        <taxon>Streptomycetaceae</taxon>
        <taxon>Streptomyces</taxon>
    </lineage>
</organism>
<dbReference type="EMBL" id="BAABKC010000160">
    <property type="protein sequence ID" value="GAA5083183.1"/>
    <property type="molecule type" value="Genomic_DNA"/>
</dbReference>
<evidence type="ECO:0000313" key="2">
    <source>
        <dbReference type="EMBL" id="GAA5083183.1"/>
    </source>
</evidence>
<dbReference type="RefSeq" id="WP_345672803.1">
    <property type="nucleotide sequence ID" value="NZ_BAABKC010000160.1"/>
</dbReference>
<dbReference type="Proteomes" id="UP001500124">
    <property type="component" value="Unassembled WGS sequence"/>
</dbReference>
<keyword evidence="3" id="KW-1185">Reference proteome</keyword>
<sequence length="192" mass="20734">MRELAEDPLVRLTVGELVRGTARRVRRGRGSAAAHSEAGPATTTPDAEGTETAVTMVADDRTGEQLAEDLLQGVGNEGMQAATRLLGAHRNGYWLRRLLEEEAELSAAGNRPIIDRSGTHPSVGWDAIGLLLVDQPWVIQASRSEMAVLEVAASLVRRCGVQLGAVVEAVDENEFRLILRALQETVYGDDVR</sequence>
<evidence type="ECO:0000256" key="1">
    <source>
        <dbReference type="SAM" id="MobiDB-lite"/>
    </source>
</evidence>
<evidence type="ECO:0000313" key="3">
    <source>
        <dbReference type="Proteomes" id="UP001500124"/>
    </source>
</evidence>
<reference evidence="3" key="1">
    <citation type="journal article" date="2019" name="Int. J. Syst. Evol. Microbiol.">
        <title>The Global Catalogue of Microorganisms (GCM) 10K type strain sequencing project: providing services to taxonomists for standard genome sequencing and annotation.</title>
        <authorList>
            <consortium name="The Broad Institute Genomics Platform"/>
            <consortium name="The Broad Institute Genome Sequencing Center for Infectious Disease"/>
            <person name="Wu L."/>
            <person name="Ma J."/>
        </authorList>
    </citation>
    <scope>NUCLEOTIDE SEQUENCE [LARGE SCALE GENOMIC DNA]</scope>
    <source>
        <strain evidence="3">JCM 18410</strain>
    </source>
</reference>
<feature type="region of interest" description="Disordered" evidence="1">
    <location>
        <begin position="25"/>
        <end position="50"/>
    </location>
</feature>
<name>A0ABP9LU55_9ACTN</name>
<proteinExistence type="predicted"/>
<comment type="caution">
    <text evidence="2">The sequence shown here is derived from an EMBL/GenBank/DDBJ whole genome shotgun (WGS) entry which is preliminary data.</text>
</comment>
<feature type="compositionally biased region" description="Low complexity" evidence="1">
    <location>
        <begin position="30"/>
        <end position="39"/>
    </location>
</feature>
<gene>
    <name evidence="2" type="ORF">GCM10023336_78170</name>
</gene>
<accession>A0ABP9LU55</accession>
<protein>
    <submittedName>
        <fullName evidence="2">Uncharacterized protein</fullName>
    </submittedName>
</protein>